<keyword evidence="2" id="KW-1185">Reference proteome</keyword>
<dbReference type="OrthoDB" id="2772415at2759"/>
<proteinExistence type="predicted"/>
<dbReference type="Proteomes" id="UP000235371">
    <property type="component" value="Unassembled WGS sequence"/>
</dbReference>
<dbReference type="AlphaFoldDB" id="A0A2J6TLX6"/>
<accession>A0A2J6TLX6</accession>
<sequence length="123" mass="13456">MPSQPQPIHVVTVDSTPAKALEILAGLIKAVEKDYNLVHVANCEAIKDVKPVLSSLIIGPQVLICSSKLFDDEEEEIREIAQRLLPDIKLIMVPHDLHATGGGNAIAEFLVEQVTESRLPTRD</sequence>
<protein>
    <submittedName>
        <fullName evidence="1">Uncharacterized protein</fullName>
    </submittedName>
</protein>
<reference evidence="1 2" key="1">
    <citation type="submission" date="2016-04" db="EMBL/GenBank/DDBJ databases">
        <title>A degradative enzymes factory behind the ericoid mycorrhizal symbiosis.</title>
        <authorList>
            <consortium name="DOE Joint Genome Institute"/>
            <person name="Martino E."/>
            <person name="Morin E."/>
            <person name="Grelet G."/>
            <person name="Kuo A."/>
            <person name="Kohler A."/>
            <person name="Daghino S."/>
            <person name="Barry K."/>
            <person name="Choi C."/>
            <person name="Cichocki N."/>
            <person name="Clum A."/>
            <person name="Copeland A."/>
            <person name="Hainaut M."/>
            <person name="Haridas S."/>
            <person name="Labutti K."/>
            <person name="Lindquist E."/>
            <person name="Lipzen A."/>
            <person name="Khouja H.-R."/>
            <person name="Murat C."/>
            <person name="Ohm R."/>
            <person name="Olson A."/>
            <person name="Spatafora J."/>
            <person name="Veneault-Fourrey C."/>
            <person name="Henrissat B."/>
            <person name="Grigoriev I."/>
            <person name="Martin F."/>
            <person name="Perotto S."/>
        </authorList>
    </citation>
    <scope>NUCLEOTIDE SEQUENCE [LARGE SCALE GENOMIC DNA]</scope>
    <source>
        <strain evidence="1 2">E</strain>
    </source>
</reference>
<name>A0A2J6TLX6_9HELO</name>
<organism evidence="1 2">
    <name type="scientific">Hyaloscypha bicolor E</name>
    <dbReference type="NCBI Taxonomy" id="1095630"/>
    <lineage>
        <taxon>Eukaryota</taxon>
        <taxon>Fungi</taxon>
        <taxon>Dikarya</taxon>
        <taxon>Ascomycota</taxon>
        <taxon>Pezizomycotina</taxon>
        <taxon>Leotiomycetes</taxon>
        <taxon>Helotiales</taxon>
        <taxon>Hyaloscyphaceae</taxon>
        <taxon>Hyaloscypha</taxon>
        <taxon>Hyaloscypha bicolor</taxon>
    </lineage>
</organism>
<dbReference type="GeneID" id="36579899"/>
<dbReference type="RefSeq" id="XP_024740930.1">
    <property type="nucleotide sequence ID" value="XM_024871817.1"/>
</dbReference>
<evidence type="ECO:0000313" key="2">
    <source>
        <dbReference type="Proteomes" id="UP000235371"/>
    </source>
</evidence>
<dbReference type="InParanoid" id="A0A2J6TLX6"/>
<gene>
    <name evidence="1" type="ORF">K444DRAFT_312312</name>
</gene>
<dbReference type="EMBL" id="KZ613774">
    <property type="protein sequence ID" value="PMD64026.1"/>
    <property type="molecule type" value="Genomic_DNA"/>
</dbReference>
<evidence type="ECO:0000313" key="1">
    <source>
        <dbReference type="EMBL" id="PMD64026.1"/>
    </source>
</evidence>